<comment type="catalytic activity">
    <reaction evidence="1 11">
        <text>3-deoxy-alpha-D-manno-2-octulosonate-8-phosphate + H2O = 3-deoxy-alpha-D-manno-oct-2-ulosonate + phosphate</text>
        <dbReference type="Rhea" id="RHEA:11500"/>
        <dbReference type="ChEBI" id="CHEBI:15377"/>
        <dbReference type="ChEBI" id="CHEBI:43474"/>
        <dbReference type="ChEBI" id="CHEBI:85985"/>
        <dbReference type="ChEBI" id="CHEBI:85986"/>
        <dbReference type="EC" id="3.1.3.45"/>
    </reaction>
</comment>
<sequence length="181" mass="19746">MLTEKLKKIKFVITDIDGVLTDGSLHYDAHGEAFKTFHVRDGLGIRMLMESGIQVAVLSGRDSPILRKRIADLGIQHFFLGKLEKESACLELIQQANVCAQETAYIGDDSVDLPAFAVCGVAFAVQDAPAYIKMHADHVLSLKGGQGVFREMSDMILAAQNKSDIYTSAQGFLKAAKKMAQ</sequence>
<evidence type="ECO:0000256" key="12">
    <source>
        <dbReference type="PIRSR" id="PIRSR006118-1"/>
    </source>
</evidence>
<dbReference type="InterPro" id="IPR036412">
    <property type="entry name" value="HAD-like_sf"/>
</dbReference>
<feature type="binding site" evidence="12">
    <location>
        <position position="46"/>
    </location>
    <ligand>
        <name>substrate</name>
    </ligand>
</feature>
<organism evidence="14">
    <name type="scientific">Pasteurella multocida</name>
    <dbReference type="NCBI Taxonomy" id="747"/>
    <lineage>
        <taxon>Bacteria</taxon>
        <taxon>Pseudomonadati</taxon>
        <taxon>Pseudomonadota</taxon>
        <taxon>Gammaproteobacteria</taxon>
        <taxon>Pasteurellales</taxon>
        <taxon>Pasteurellaceae</taxon>
        <taxon>Pasteurella</taxon>
    </lineage>
</organism>
<dbReference type="AlphaFoldDB" id="A0A126QH88"/>
<keyword evidence="11" id="KW-0448">Lipopolysaccharide biosynthesis</keyword>
<dbReference type="GO" id="GO:0046872">
    <property type="term" value="F:metal ion binding"/>
    <property type="evidence" value="ECO:0007669"/>
    <property type="project" value="UniProtKB-UniRule"/>
</dbReference>
<evidence type="ECO:0000256" key="1">
    <source>
        <dbReference type="ARBA" id="ARBA00000898"/>
    </source>
</evidence>
<dbReference type="SFLD" id="SFLDF00036">
    <property type="entry name" value="deoxy-d-mannose-octulosonate_8"/>
    <property type="match status" value="1"/>
</dbReference>
<comment type="similarity">
    <text evidence="3 11">Belongs to the KdsC family.</text>
</comment>
<dbReference type="InterPro" id="IPR050793">
    <property type="entry name" value="CMP-NeuNAc_synthase"/>
</dbReference>
<feature type="binding site" evidence="12">
    <location>
        <position position="85"/>
    </location>
    <ligand>
        <name>substrate</name>
    </ligand>
</feature>
<feature type="binding site" evidence="13">
    <location>
        <position position="15"/>
    </location>
    <ligand>
        <name>Mg(2+)</name>
        <dbReference type="ChEBI" id="CHEBI:18420"/>
    </ligand>
</feature>
<dbReference type="InterPro" id="IPR023214">
    <property type="entry name" value="HAD_sf"/>
</dbReference>
<dbReference type="EC" id="3.1.3.45" evidence="5 11"/>
<dbReference type="PIRSF" id="PIRSF006118">
    <property type="entry name" value="KDO8-P_Ptase"/>
    <property type="match status" value="1"/>
</dbReference>
<name>A0A126QH88_PASMD</name>
<gene>
    <name evidence="14" type="primary">PM0524</name>
</gene>
<dbReference type="InterPro" id="IPR010023">
    <property type="entry name" value="KdsC_fam"/>
</dbReference>
<evidence type="ECO:0000256" key="3">
    <source>
        <dbReference type="ARBA" id="ARBA00005893"/>
    </source>
</evidence>
<evidence type="ECO:0000256" key="4">
    <source>
        <dbReference type="ARBA" id="ARBA00011881"/>
    </source>
</evidence>
<dbReference type="PANTHER" id="PTHR21485">
    <property type="entry name" value="HAD SUPERFAMILY MEMBERS CMAS AND KDSC"/>
    <property type="match status" value="1"/>
</dbReference>
<keyword evidence="9 11" id="KW-0460">Magnesium</keyword>
<dbReference type="Gene3D" id="3.40.50.1000">
    <property type="entry name" value="HAD superfamily/HAD-like"/>
    <property type="match status" value="1"/>
</dbReference>
<evidence type="ECO:0000256" key="8">
    <source>
        <dbReference type="ARBA" id="ARBA00022801"/>
    </source>
</evidence>
<dbReference type="CDD" id="cd01630">
    <property type="entry name" value="HAD_KDO-like"/>
    <property type="match status" value="1"/>
</dbReference>
<dbReference type="EMBL" id="KP660263">
    <property type="protein sequence ID" value="AMK08102.1"/>
    <property type="molecule type" value="Genomic_DNA"/>
</dbReference>
<dbReference type="Pfam" id="PF08282">
    <property type="entry name" value="Hydrolase_3"/>
    <property type="match status" value="1"/>
</dbReference>
<proteinExistence type="inferred from homology"/>
<keyword evidence="7 11" id="KW-0479">Metal-binding</keyword>
<dbReference type="PANTHER" id="PTHR21485:SF3">
    <property type="entry name" value="N-ACYLNEURAMINATE CYTIDYLYLTRANSFERASE"/>
    <property type="match status" value="1"/>
</dbReference>
<comment type="subunit">
    <text evidence="4 11">Homotetramer.</text>
</comment>
<dbReference type="SUPFAM" id="SSF56784">
    <property type="entry name" value="HAD-like"/>
    <property type="match status" value="1"/>
</dbReference>
<feature type="binding site" evidence="12">
    <location>
        <position position="17"/>
    </location>
    <ligand>
        <name>substrate</name>
    </ligand>
</feature>
<dbReference type="RefSeq" id="WP_071522905.1">
    <property type="nucleotide sequence ID" value="NZ_CP097794.1"/>
</dbReference>
<evidence type="ECO:0000256" key="11">
    <source>
        <dbReference type="PIRNR" id="PIRNR006118"/>
    </source>
</evidence>
<protein>
    <recommendedName>
        <fullName evidence="6 11">3-deoxy-D-manno-octulosonate 8-phosphate phosphatase KdsC</fullName>
        <ecNumber evidence="5 11">3.1.3.45</ecNumber>
    </recommendedName>
    <alternativeName>
        <fullName evidence="10 11">KDO 8-P phosphatase</fullName>
    </alternativeName>
</protein>
<dbReference type="GO" id="GO:0009103">
    <property type="term" value="P:lipopolysaccharide biosynthetic process"/>
    <property type="evidence" value="ECO:0007669"/>
    <property type="project" value="UniProtKB-UniRule"/>
</dbReference>
<dbReference type="SFLD" id="SFLDS00003">
    <property type="entry name" value="Haloacid_Dehalogenase"/>
    <property type="match status" value="1"/>
</dbReference>
<evidence type="ECO:0000256" key="9">
    <source>
        <dbReference type="ARBA" id="ARBA00022842"/>
    </source>
</evidence>
<evidence type="ECO:0000256" key="6">
    <source>
        <dbReference type="ARBA" id="ARBA00020092"/>
    </source>
</evidence>
<comment type="cofactor">
    <cofactor evidence="2 11 13">
        <name>Mg(2+)</name>
        <dbReference type="ChEBI" id="CHEBI:18420"/>
    </cofactor>
</comment>
<evidence type="ECO:0000256" key="10">
    <source>
        <dbReference type="ARBA" id="ARBA00031051"/>
    </source>
</evidence>
<reference evidence="14" key="1">
    <citation type="submission" date="2015-01" db="EMBL/GenBank/DDBJ databases">
        <title>Draft genome sequence of Pasteurella multocida isolated from alpaca pneumonia.</title>
        <authorList>
            <person name="Maturrano L."/>
            <person name="Hurtado R."/>
            <person name="Allasi N."/>
            <person name="Juscamayta E."/>
            <person name="Fernandez D."/>
            <person name="Maximiliano J."/>
            <person name="Rimac R."/>
            <person name="Rosadio R."/>
        </authorList>
    </citation>
    <scope>NUCLEOTIDE SEQUENCE</scope>
    <source>
        <strain evidence="14">UNMSM</strain>
    </source>
</reference>
<dbReference type="GO" id="GO:0019143">
    <property type="term" value="F:3-deoxy-manno-octulosonate-8-phosphatase activity"/>
    <property type="evidence" value="ECO:0007669"/>
    <property type="project" value="UniProtKB-UniRule"/>
</dbReference>
<dbReference type="GO" id="GO:0008781">
    <property type="term" value="F:N-acylneuraminate cytidylyltransferase activity"/>
    <property type="evidence" value="ECO:0007669"/>
    <property type="project" value="TreeGrafter"/>
</dbReference>
<dbReference type="NCBIfam" id="TIGR01670">
    <property type="entry name" value="KdsC-phosphatas"/>
    <property type="match status" value="1"/>
</dbReference>
<dbReference type="SFLD" id="SFLDG01138">
    <property type="entry name" value="C1.6.2:_Deoxy-d-mannose-octulo"/>
    <property type="match status" value="1"/>
</dbReference>
<feature type="binding site" evidence="12">
    <location>
        <position position="69"/>
    </location>
    <ligand>
        <name>substrate</name>
    </ligand>
</feature>
<evidence type="ECO:0000313" key="14">
    <source>
        <dbReference type="EMBL" id="AMK08102.1"/>
    </source>
</evidence>
<feature type="binding site" evidence="13">
    <location>
        <position position="108"/>
    </location>
    <ligand>
        <name>Mg(2+)</name>
        <dbReference type="ChEBI" id="CHEBI:18420"/>
    </ligand>
</feature>
<evidence type="ECO:0000256" key="2">
    <source>
        <dbReference type="ARBA" id="ARBA00001946"/>
    </source>
</evidence>
<evidence type="ECO:0000256" key="13">
    <source>
        <dbReference type="PIRSR" id="PIRSR006118-2"/>
    </source>
</evidence>
<dbReference type="InterPro" id="IPR006549">
    <property type="entry name" value="HAD-SF_hydro_IIIA"/>
</dbReference>
<keyword evidence="8 11" id="KW-0378">Hydrolase</keyword>
<dbReference type="FunFam" id="3.40.50.1000:FF:000029">
    <property type="entry name" value="3-deoxy-D-manno-octulosonate 8-phosphate phosphatase KdsC"/>
    <property type="match status" value="1"/>
</dbReference>
<dbReference type="NCBIfam" id="TIGR01662">
    <property type="entry name" value="HAD-SF-IIIA"/>
    <property type="match status" value="1"/>
</dbReference>
<evidence type="ECO:0000256" key="5">
    <source>
        <dbReference type="ARBA" id="ARBA00013066"/>
    </source>
</evidence>
<accession>A0A126QH88</accession>
<dbReference type="SFLD" id="SFLDG01136">
    <property type="entry name" value="C1.6:_Phosphoserine_Phosphatas"/>
    <property type="match status" value="1"/>
</dbReference>
<evidence type="ECO:0000256" key="7">
    <source>
        <dbReference type="ARBA" id="ARBA00022723"/>
    </source>
</evidence>
<feature type="binding site" evidence="12">
    <location>
        <position position="61"/>
    </location>
    <ligand>
        <name>substrate</name>
    </ligand>
</feature>
<comment type="function">
    <text evidence="11">Catalyzes the hydrolysis of 3-deoxy-D-manno-octulosonate 8-phosphate (KDO 8-P) to 3-deoxy-D-manno-octulosonate (KDO) and inorganic phosphate.</text>
</comment>